<evidence type="ECO:0000313" key="2">
    <source>
        <dbReference type="Proteomes" id="UP000269396"/>
    </source>
</evidence>
<organism evidence="1 2">
    <name type="scientific">Schistosoma mattheei</name>
    <dbReference type="NCBI Taxonomy" id="31246"/>
    <lineage>
        <taxon>Eukaryota</taxon>
        <taxon>Metazoa</taxon>
        <taxon>Spiralia</taxon>
        <taxon>Lophotrochozoa</taxon>
        <taxon>Platyhelminthes</taxon>
        <taxon>Trematoda</taxon>
        <taxon>Digenea</taxon>
        <taxon>Strigeidida</taxon>
        <taxon>Schistosomatoidea</taxon>
        <taxon>Schistosomatidae</taxon>
        <taxon>Schistosoma</taxon>
    </lineage>
</organism>
<accession>A0A183NH10</accession>
<reference evidence="1 2" key="1">
    <citation type="submission" date="2018-11" db="EMBL/GenBank/DDBJ databases">
        <authorList>
            <consortium name="Pathogen Informatics"/>
        </authorList>
    </citation>
    <scope>NUCLEOTIDE SEQUENCE [LARGE SCALE GENOMIC DNA]</scope>
    <source>
        <strain>Denwood</strain>
        <strain evidence="2">Zambia</strain>
    </source>
</reference>
<protein>
    <submittedName>
        <fullName evidence="1">Uncharacterized protein</fullName>
    </submittedName>
</protein>
<dbReference type="Proteomes" id="UP000269396">
    <property type="component" value="Unassembled WGS sequence"/>
</dbReference>
<evidence type="ECO:0000313" key="1">
    <source>
        <dbReference type="EMBL" id="VDO77836.1"/>
    </source>
</evidence>
<dbReference type="AlphaFoldDB" id="A0A183NH10"/>
<name>A0A183NH10_9TREM</name>
<gene>
    <name evidence="1" type="ORF">SMTD_LOCUS1396</name>
</gene>
<keyword evidence="2" id="KW-1185">Reference proteome</keyword>
<dbReference type="EMBL" id="UZAL01001544">
    <property type="protein sequence ID" value="VDO77836.1"/>
    <property type="molecule type" value="Genomic_DNA"/>
</dbReference>
<sequence length="212" mass="24298">MEQGIFQLLPSKSNSLNQHSINNKSVSSVGILSTNANNTEFRSFLIPFRFKPTSYCENILTQDWHLDFWLEPCIQSQCHFISKFNLKDSVTLLVTLEGSCHDQATMKESLTYLQSMGDYKLKYPPPKSQCFNDRNSLMIDENTLKTVHIGPIDVIGLPVSFDTIDSNSSITSRSHNITLINRMKTAEAFVRLKLPRPPFYVMEPKEIRFRIS</sequence>
<proteinExistence type="predicted"/>